<accession>A0ABR2IPB5</accession>
<evidence type="ECO:0000313" key="3">
    <source>
        <dbReference type="EMBL" id="KAK8866397.1"/>
    </source>
</evidence>
<proteinExistence type="predicted"/>
<keyword evidence="2" id="KW-1133">Transmembrane helix</keyword>
<name>A0ABR2IPB5_9EUKA</name>
<feature type="transmembrane region" description="Helical" evidence="2">
    <location>
        <begin position="43"/>
        <end position="63"/>
    </location>
</feature>
<comment type="caution">
    <text evidence="3">The sequence shown here is derived from an EMBL/GenBank/DDBJ whole genome shotgun (WGS) entry which is preliminary data.</text>
</comment>
<evidence type="ECO:0000313" key="4">
    <source>
        <dbReference type="Proteomes" id="UP001470230"/>
    </source>
</evidence>
<feature type="transmembrane region" description="Helical" evidence="2">
    <location>
        <begin position="163"/>
        <end position="180"/>
    </location>
</feature>
<evidence type="ECO:0000256" key="2">
    <source>
        <dbReference type="SAM" id="Phobius"/>
    </source>
</evidence>
<keyword evidence="2" id="KW-0472">Membrane</keyword>
<dbReference type="EMBL" id="JAPFFF010000015">
    <property type="protein sequence ID" value="KAK8866397.1"/>
    <property type="molecule type" value="Genomic_DNA"/>
</dbReference>
<gene>
    <name evidence="3" type="ORF">M9Y10_009359</name>
</gene>
<keyword evidence="4" id="KW-1185">Reference proteome</keyword>
<keyword evidence="2" id="KW-0812">Transmembrane</keyword>
<sequence length="187" mass="21298">MSSYSSRTPSSTPSTRGSRAATPRSKSHGPSSFLDYLYLQKTFNYLIGLCILFFIVILTFVLFDVRKKVRSPICNCESNFYYDGQKCVELPEMDGGLYTALWHQVRREIENCSTASQLKECIPQLSQNEEYLAQFIYLSDYYVDTDGNIHSCTVEESIQGYKITSILLFVICIVLAFLSFNGQKSSF</sequence>
<organism evidence="3 4">
    <name type="scientific">Tritrichomonas musculus</name>
    <dbReference type="NCBI Taxonomy" id="1915356"/>
    <lineage>
        <taxon>Eukaryota</taxon>
        <taxon>Metamonada</taxon>
        <taxon>Parabasalia</taxon>
        <taxon>Tritrichomonadida</taxon>
        <taxon>Tritrichomonadidae</taxon>
        <taxon>Tritrichomonas</taxon>
    </lineage>
</organism>
<reference evidence="3 4" key="1">
    <citation type="submission" date="2024-04" db="EMBL/GenBank/DDBJ databases">
        <title>Tritrichomonas musculus Genome.</title>
        <authorList>
            <person name="Alves-Ferreira E."/>
            <person name="Grigg M."/>
            <person name="Lorenzi H."/>
            <person name="Galac M."/>
        </authorList>
    </citation>
    <scope>NUCLEOTIDE SEQUENCE [LARGE SCALE GENOMIC DNA]</scope>
    <source>
        <strain evidence="3 4">EAF2021</strain>
    </source>
</reference>
<feature type="region of interest" description="Disordered" evidence="1">
    <location>
        <begin position="1"/>
        <end position="29"/>
    </location>
</feature>
<evidence type="ECO:0000256" key="1">
    <source>
        <dbReference type="SAM" id="MobiDB-lite"/>
    </source>
</evidence>
<dbReference type="Proteomes" id="UP001470230">
    <property type="component" value="Unassembled WGS sequence"/>
</dbReference>
<protein>
    <submittedName>
        <fullName evidence="3">Uncharacterized protein</fullName>
    </submittedName>
</protein>
<feature type="compositionally biased region" description="Low complexity" evidence="1">
    <location>
        <begin position="1"/>
        <end position="19"/>
    </location>
</feature>